<dbReference type="PANTHER" id="PTHR46888">
    <property type="entry name" value="ZINC KNUCKLE DOMAINCONTAINING PROTEIN-RELATED"/>
    <property type="match status" value="1"/>
</dbReference>
<dbReference type="SUPFAM" id="SSF56672">
    <property type="entry name" value="DNA/RNA polymerases"/>
    <property type="match status" value="1"/>
</dbReference>
<keyword evidence="5" id="KW-1185">Reference proteome</keyword>
<dbReference type="Pfam" id="PF00078">
    <property type="entry name" value="RVT_1"/>
    <property type="match status" value="1"/>
</dbReference>
<evidence type="ECO:0000259" key="3">
    <source>
        <dbReference type="PROSITE" id="PS50878"/>
    </source>
</evidence>
<reference evidence="4" key="1">
    <citation type="submission" date="2020-08" db="EMBL/GenBank/DDBJ databases">
        <title>Multicomponent nature underlies the extraordinary mechanical properties of spider dragline silk.</title>
        <authorList>
            <person name="Kono N."/>
            <person name="Nakamura H."/>
            <person name="Mori M."/>
            <person name="Yoshida Y."/>
            <person name="Ohtoshi R."/>
            <person name="Malay A.D."/>
            <person name="Moran D.A.P."/>
            <person name="Tomita M."/>
            <person name="Numata K."/>
            <person name="Arakawa K."/>
        </authorList>
    </citation>
    <scope>NUCLEOTIDE SEQUENCE</scope>
</reference>
<dbReference type="InterPro" id="IPR038269">
    <property type="entry name" value="SCAN_sf"/>
</dbReference>
<evidence type="ECO:0000313" key="4">
    <source>
        <dbReference type="EMBL" id="GFY60586.1"/>
    </source>
</evidence>
<dbReference type="EC" id="2.7.7.49" evidence="1"/>
<dbReference type="OrthoDB" id="6435150at2759"/>
<name>A0A8X7C7J8_9ARAC</name>
<dbReference type="Gene3D" id="3.30.70.270">
    <property type="match status" value="2"/>
</dbReference>
<protein>
    <recommendedName>
        <fullName evidence="1">RNA-directed DNA polymerase</fullName>
        <ecNumber evidence="1">2.7.7.49</ecNumber>
    </recommendedName>
</protein>
<evidence type="ECO:0000313" key="5">
    <source>
        <dbReference type="Proteomes" id="UP000886998"/>
    </source>
</evidence>
<sequence length="583" mass="69210">MVNFSSLKCLSDSLHALQRFINIVFRDLIVQGIVLPYMDDIVILAKNESEAIDRLKKVLKVSSDYGLEINFGKCQFLHRKIEFLGHIIENNKLFPSPSKTKSVVHYPEPKTTKEVQRFLGLTGYFRKFIPAYSVTAKPLSDLLRKDTPFNFDVKQKASFDELKRLLCQKPVLVIGKNKKEESKQKEREERSKQEEKEREERSKREEKEREERMAREARQHELELRKLELSHQNQPLSDESGRRVEIGPKIQLTQITTKFDEKHDEISLYLINFERKAELAQVPKKDWVAYLLAVLPADLCNMLAREPTERANNYDFVKDLILKRYRLNSEKLKQCFYRHQKSAEKSWRNYAHELNSYFTEWIAELQVKTFEQLKDLLITKQLKYRVPADVREHFLDDWIKLKTPYELAEKLDEYENIKQSFRREIPNKNSYKFQSGVNYSSCRPKETPKDFKSKFQIKREPAHEKNHEKDFEKRRQLRCYECGSYSHLRPQCDKLKKTLESISHVVTDKNFDELMARYTSLRKVNGVEMKILRDTGATLDLICNKTIIDMLRMLARRSKYKWSSRGIMPLCSWFYRFGTTPVA</sequence>
<feature type="domain" description="Reverse transcriptase" evidence="3">
    <location>
        <begin position="1"/>
        <end position="88"/>
    </location>
</feature>
<evidence type="ECO:0000256" key="2">
    <source>
        <dbReference type="SAM" id="MobiDB-lite"/>
    </source>
</evidence>
<dbReference type="GO" id="GO:0003964">
    <property type="term" value="F:RNA-directed DNA polymerase activity"/>
    <property type="evidence" value="ECO:0007669"/>
    <property type="project" value="UniProtKB-EC"/>
</dbReference>
<dbReference type="EMBL" id="BMAV01013205">
    <property type="protein sequence ID" value="GFY60586.1"/>
    <property type="molecule type" value="Genomic_DNA"/>
</dbReference>
<gene>
    <name evidence="4" type="primary">pol</name>
    <name evidence="4" type="ORF">TNIN_231341</name>
</gene>
<dbReference type="AlphaFoldDB" id="A0A8X7C7J8"/>
<dbReference type="Proteomes" id="UP000886998">
    <property type="component" value="Unassembled WGS sequence"/>
</dbReference>
<dbReference type="InterPro" id="IPR043502">
    <property type="entry name" value="DNA/RNA_pol_sf"/>
</dbReference>
<feature type="region of interest" description="Disordered" evidence="2">
    <location>
        <begin position="179"/>
        <end position="216"/>
    </location>
</feature>
<dbReference type="SUPFAM" id="SSF47353">
    <property type="entry name" value="Retrovirus capsid dimerization domain-like"/>
    <property type="match status" value="1"/>
</dbReference>
<proteinExistence type="predicted"/>
<dbReference type="PROSITE" id="PS50878">
    <property type="entry name" value="RT_POL"/>
    <property type="match status" value="1"/>
</dbReference>
<dbReference type="PANTHER" id="PTHR46888:SF11">
    <property type="entry name" value="SCAN BOX DOMAIN-CONTAINING PROTEIN"/>
    <property type="match status" value="1"/>
</dbReference>
<dbReference type="InterPro" id="IPR000477">
    <property type="entry name" value="RT_dom"/>
</dbReference>
<evidence type="ECO:0000256" key="1">
    <source>
        <dbReference type="ARBA" id="ARBA00012493"/>
    </source>
</evidence>
<dbReference type="InterPro" id="IPR043128">
    <property type="entry name" value="Rev_trsase/Diguanyl_cyclase"/>
</dbReference>
<dbReference type="FunFam" id="3.30.70.270:FF:000020">
    <property type="entry name" value="Transposon Tf2-6 polyprotein-like Protein"/>
    <property type="match status" value="1"/>
</dbReference>
<organism evidence="4 5">
    <name type="scientific">Trichonephila inaurata madagascariensis</name>
    <dbReference type="NCBI Taxonomy" id="2747483"/>
    <lineage>
        <taxon>Eukaryota</taxon>
        <taxon>Metazoa</taxon>
        <taxon>Ecdysozoa</taxon>
        <taxon>Arthropoda</taxon>
        <taxon>Chelicerata</taxon>
        <taxon>Arachnida</taxon>
        <taxon>Araneae</taxon>
        <taxon>Araneomorphae</taxon>
        <taxon>Entelegynae</taxon>
        <taxon>Araneoidea</taxon>
        <taxon>Nephilidae</taxon>
        <taxon>Trichonephila</taxon>
        <taxon>Trichonephila inaurata</taxon>
    </lineage>
</organism>
<accession>A0A8X7C7J8</accession>
<comment type="caution">
    <text evidence="4">The sequence shown here is derived from an EMBL/GenBank/DDBJ whole genome shotgun (WGS) entry which is preliminary data.</text>
</comment>
<dbReference type="Gene3D" id="1.10.4020.10">
    <property type="entry name" value="DNA breaking-rejoining enzymes"/>
    <property type="match status" value="1"/>
</dbReference>